<reference evidence="1" key="1">
    <citation type="submission" date="2022-06" db="EMBL/GenBank/DDBJ databases">
        <title>Isolation of gut microbiota from human fecal samples.</title>
        <authorList>
            <person name="Pamer E.G."/>
            <person name="Barat B."/>
            <person name="Waligurski E."/>
            <person name="Medina S."/>
            <person name="Paddock L."/>
            <person name="Mostad J."/>
        </authorList>
    </citation>
    <scope>NUCLEOTIDE SEQUENCE</scope>
    <source>
        <strain evidence="1">DFI.5.57</strain>
    </source>
</reference>
<evidence type="ECO:0000313" key="2">
    <source>
        <dbReference type="Proteomes" id="UP001206236"/>
    </source>
</evidence>
<dbReference type="Proteomes" id="UP001206236">
    <property type="component" value="Unassembled WGS sequence"/>
</dbReference>
<dbReference type="RefSeq" id="WP_256321848.1">
    <property type="nucleotide sequence ID" value="NZ_CAKVXH010000002.1"/>
</dbReference>
<name>A0AAW5KJL5_9FIRM</name>
<sequence>MSYSRLVDVVFALPQNYRCSLAVEMIIDHLNSGAQTLGEAVAMVEKWEQQYINDQQFEYMQNQQNEMLREIDSLNREVNYLACENSMLRSMYRF</sequence>
<dbReference type="EMBL" id="JANGCN010000009">
    <property type="protein sequence ID" value="MCQ5152798.1"/>
    <property type="molecule type" value="Genomic_DNA"/>
</dbReference>
<organism evidence="1 2">
    <name type="scientific">Ruminococcus bicirculans</name>
    <name type="common">ex Wegman et al. 2014</name>
    <dbReference type="NCBI Taxonomy" id="1160721"/>
    <lineage>
        <taxon>Bacteria</taxon>
        <taxon>Bacillati</taxon>
        <taxon>Bacillota</taxon>
        <taxon>Clostridia</taxon>
        <taxon>Eubacteriales</taxon>
        <taxon>Oscillospiraceae</taxon>
        <taxon>Ruminococcus</taxon>
    </lineage>
</organism>
<evidence type="ECO:0000313" key="1">
    <source>
        <dbReference type="EMBL" id="MCQ5152798.1"/>
    </source>
</evidence>
<proteinExistence type="predicted"/>
<dbReference type="AlphaFoldDB" id="A0AAW5KJL5"/>
<gene>
    <name evidence="1" type="ORF">NE632_05700</name>
</gene>
<protein>
    <submittedName>
        <fullName evidence="1">Uncharacterized protein</fullName>
    </submittedName>
</protein>
<accession>A0AAW5KJL5</accession>
<comment type="caution">
    <text evidence="1">The sequence shown here is derived from an EMBL/GenBank/DDBJ whole genome shotgun (WGS) entry which is preliminary data.</text>
</comment>